<sequence length="356" mass="37229">MIAFAAQILAFCLLLLLLLLLQLQTTMAGDSSFSGVFDHGSHGVTLVKVDEAPRKCSSAAAAKKTDDDTAPAGGAPPKPLLVAAPCDAGVYPVVVFLHGYLAYNSFYSQLFEHVASHGFVVVGPQLFLGCELILSNNFDAKMLYTMSGPDTTDEINSAAAVINWLAAGGLTSKLPPNVRADATKISISGHSRGGKVAFALALGHANQTPRPILTYGGANSLRLPAPVMVIGTGLGGLARAAPLLPACAPPGVSHGEFYGECAAPACHLVARDYGHTDMMDDVTPGARGLATRAVCRSGGARAPMRRFFGGAMVAFVKRWVEGEPELLDCVRARPETAPVVLSAVEFRDEAIANHSY</sequence>
<dbReference type="InterPro" id="IPR029058">
    <property type="entry name" value="AB_hydrolase_fold"/>
</dbReference>
<dbReference type="SUPFAM" id="SSF53474">
    <property type="entry name" value="alpha/beta-Hydrolases"/>
    <property type="match status" value="1"/>
</dbReference>
<dbReference type="Proteomes" id="UP000007752">
    <property type="component" value="Chromosome 10"/>
</dbReference>
<name>B9G5S3_ORYSJ</name>
<dbReference type="InterPro" id="IPR017395">
    <property type="entry name" value="Chlorophyllase-like"/>
</dbReference>
<dbReference type="AlphaFoldDB" id="B9G5S3"/>
<reference evidence="2" key="1">
    <citation type="journal article" date="2005" name="PLoS Biol.">
        <title>The genomes of Oryza sativa: a history of duplications.</title>
        <authorList>
            <person name="Yu J."/>
            <person name="Wang J."/>
            <person name="Lin W."/>
            <person name="Li S."/>
            <person name="Li H."/>
            <person name="Zhou J."/>
            <person name="Ni P."/>
            <person name="Dong W."/>
            <person name="Hu S."/>
            <person name="Zeng C."/>
            <person name="Zhang J."/>
            <person name="Zhang Y."/>
            <person name="Li R."/>
            <person name="Xu Z."/>
            <person name="Li S."/>
            <person name="Li X."/>
            <person name="Zheng H."/>
            <person name="Cong L."/>
            <person name="Lin L."/>
            <person name="Yin J."/>
            <person name="Geng J."/>
            <person name="Li G."/>
            <person name="Shi J."/>
            <person name="Liu J."/>
            <person name="Lv H."/>
            <person name="Li J."/>
            <person name="Wang J."/>
            <person name="Deng Y."/>
            <person name="Ran L."/>
            <person name="Shi X."/>
            <person name="Wang X."/>
            <person name="Wu Q."/>
            <person name="Li C."/>
            <person name="Ren X."/>
            <person name="Wang J."/>
            <person name="Wang X."/>
            <person name="Li D."/>
            <person name="Liu D."/>
            <person name="Zhang X."/>
            <person name="Ji Z."/>
            <person name="Zhao W."/>
            <person name="Sun Y."/>
            <person name="Zhang Z."/>
            <person name="Bao J."/>
            <person name="Han Y."/>
            <person name="Dong L."/>
            <person name="Ji J."/>
            <person name="Chen P."/>
            <person name="Wu S."/>
            <person name="Liu J."/>
            <person name="Xiao Y."/>
            <person name="Bu D."/>
            <person name="Tan J."/>
            <person name="Yang L."/>
            <person name="Ye C."/>
            <person name="Zhang J."/>
            <person name="Xu J."/>
            <person name="Zhou Y."/>
            <person name="Yu Y."/>
            <person name="Zhang B."/>
            <person name="Zhuang S."/>
            <person name="Wei H."/>
            <person name="Liu B."/>
            <person name="Lei M."/>
            <person name="Yu H."/>
            <person name="Li Y."/>
            <person name="Xu H."/>
            <person name="Wei S."/>
            <person name="He X."/>
            <person name="Fang L."/>
            <person name="Zhang Z."/>
            <person name="Zhang Y."/>
            <person name="Huang X."/>
            <person name="Su Z."/>
            <person name="Tong W."/>
            <person name="Li J."/>
            <person name="Tong Z."/>
            <person name="Li S."/>
            <person name="Ye J."/>
            <person name="Wang L."/>
            <person name="Fang L."/>
            <person name="Lei T."/>
            <person name="Chen C."/>
            <person name="Chen H."/>
            <person name="Xu Z."/>
            <person name="Li H."/>
            <person name="Huang H."/>
            <person name="Zhang F."/>
            <person name="Xu H."/>
            <person name="Li N."/>
            <person name="Zhao C."/>
            <person name="Li S."/>
            <person name="Dong L."/>
            <person name="Huang Y."/>
            <person name="Li L."/>
            <person name="Xi Y."/>
            <person name="Qi Q."/>
            <person name="Li W."/>
            <person name="Zhang B."/>
            <person name="Hu W."/>
            <person name="Zhang Y."/>
            <person name="Tian X."/>
            <person name="Jiao Y."/>
            <person name="Liang X."/>
            <person name="Jin J."/>
            <person name="Gao L."/>
            <person name="Zheng W."/>
            <person name="Hao B."/>
            <person name="Liu S."/>
            <person name="Wang W."/>
            <person name="Yuan L."/>
            <person name="Cao M."/>
            <person name="McDermott J."/>
            <person name="Samudrala R."/>
            <person name="Wang J."/>
            <person name="Wong G.K."/>
            <person name="Yang H."/>
        </authorList>
    </citation>
    <scope>NUCLEOTIDE SEQUENCE [LARGE SCALE GENOMIC DNA]</scope>
</reference>
<organism evidence="2">
    <name type="scientific">Oryza sativa subsp. japonica</name>
    <name type="common">Rice</name>
    <dbReference type="NCBI Taxonomy" id="39947"/>
    <lineage>
        <taxon>Eukaryota</taxon>
        <taxon>Viridiplantae</taxon>
        <taxon>Streptophyta</taxon>
        <taxon>Embryophyta</taxon>
        <taxon>Tracheophyta</taxon>
        <taxon>Spermatophyta</taxon>
        <taxon>Magnoliopsida</taxon>
        <taxon>Liliopsida</taxon>
        <taxon>Poales</taxon>
        <taxon>Poaceae</taxon>
        <taxon>BOP clade</taxon>
        <taxon>Oryzoideae</taxon>
        <taxon>Oryzeae</taxon>
        <taxon>Oryzinae</taxon>
        <taxon>Oryza</taxon>
        <taxon>Oryza sativa</taxon>
    </lineage>
</organism>
<gene>
    <name evidence="2" type="ORF">OsJ_31546</name>
</gene>
<feature type="signal peptide" evidence="1">
    <location>
        <begin position="1"/>
        <end position="28"/>
    </location>
</feature>
<feature type="chain" id="PRO_5002881862" evidence="1">
    <location>
        <begin position="29"/>
        <end position="356"/>
    </location>
</feature>
<dbReference type="PANTHER" id="PTHR33428:SF2">
    <property type="entry name" value="CHLOROPHYLLASE-2"/>
    <property type="match status" value="1"/>
</dbReference>
<dbReference type="UniPathway" id="UPA00674"/>
<evidence type="ECO:0000313" key="2">
    <source>
        <dbReference type="EMBL" id="EEE50970.1"/>
    </source>
</evidence>
<dbReference type="Pfam" id="PF07224">
    <property type="entry name" value="Chlorophyllase"/>
    <property type="match status" value="1"/>
</dbReference>
<dbReference type="Gene3D" id="3.40.50.1820">
    <property type="entry name" value="alpha/beta hydrolase"/>
    <property type="match status" value="1"/>
</dbReference>
<evidence type="ECO:0000256" key="1">
    <source>
        <dbReference type="SAM" id="SignalP"/>
    </source>
</evidence>
<dbReference type="EMBL" id="CM000147">
    <property type="protein sequence ID" value="EEE50970.1"/>
    <property type="molecule type" value="Genomic_DNA"/>
</dbReference>
<dbReference type="GO" id="GO:0015996">
    <property type="term" value="P:chlorophyll catabolic process"/>
    <property type="evidence" value="ECO:0007669"/>
    <property type="project" value="UniProtKB-UniPathway"/>
</dbReference>
<proteinExistence type="predicted"/>
<keyword evidence="1" id="KW-0732">Signal</keyword>
<accession>B9G5S3</accession>
<reference evidence="2" key="2">
    <citation type="submission" date="2008-12" db="EMBL/GenBank/DDBJ databases">
        <title>Improved gene annotation of the rice (Oryza sativa) genomes.</title>
        <authorList>
            <person name="Wang J."/>
            <person name="Li R."/>
            <person name="Fan W."/>
            <person name="Huang Q."/>
            <person name="Zhang J."/>
            <person name="Zhou Y."/>
            <person name="Hu Y."/>
            <person name="Zi S."/>
            <person name="Li J."/>
            <person name="Ni P."/>
            <person name="Zheng H."/>
            <person name="Zhang Y."/>
            <person name="Zhao M."/>
            <person name="Hao Q."/>
            <person name="McDermott J."/>
            <person name="Samudrala R."/>
            <person name="Kristiansen K."/>
            <person name="Wong G.K.-S."/>
        </authorList>
    </citation>
    <scope>NUCLEOTIDE SEQUENCE</scope>
</reference>
<dbReference type="ESTHER" id="orysa-q7xej4">
    <property type="family name" value="Chlorophyllase_Plant"/>
</dbReference>
<dbReference type="PANTHER" id="PTHR33428">
    <property type="entry name" value="CHLOROPHYLLASE-2, CHLOROPLASTIC"/>
    <property type="match status" value="1"/>
</dbReference>
<protein>
    <submittedName>
        <fullName evidence="2">Uncharacterized protein</fullName>
    </submittedName>
</protein>